<dbReference type="OrthoDB" id="14196at2"/>
<dbReference type="Gene3D" id="3.10.50.40">
    <property type="match status" value="2"/>
</dbReference>
<protein>
    <submittedName>
        <fullName evidence="4">PPIC-type PPIASE domain</fullName>
    </submittedName>
</protein>
<dbReference type="EMBL" id="NKXO01000013">
    <property type="protein sequence ID" value="PKQ69962.1"/>
    <property type="molecule type" value="Genomic_DNA"/>
</dbReference>
<dbReference type="AlphaFoldDB" id="A0A2N3II06"/>
<evidence type="ECO:0000259" key="3">
    <source>
        <dbReference type="PROSITE" id="PS50198"/>
    </source>
</evidence>
<feature type="domain" description="PpiC" evidence="3">
    <location>
        <begin position="237"/>
        <end position="340"/>
    </location>
</feature>
<feature type="chain" id="PRO_5014755695" evidence="2">
    <location>
        <begin position="20"/>
        <end position="778"/>
    </location>
</feature>
<dbReference type="Pfam" id="PF13616">
    <property type="entry name" value="Rotamase_3"/>
    <property type="match status" value="1"/>
</dbReference>
<dbReference type="InterPro" id="IPR036737">
    <property type="entry name" value="OmpA-like_sf"/>
</dbReference>
<keyword evidence="1" id="KW-0413">Isomerase</keyword>
<sequence>MRKIYFLLVACLSALFACKTTQKTTSTKKTQEPILMYVGDMPITVGEFKYVYEKNNPNKDSLYVEKSLRDYLDLYTKFKLKVLDGIKNGIDTTREFQTEYYGYEVQLVRPYLIPKEVTDKLVREAYDRMQEEINASHILIRVSPEADPKDTLTAYEKIKKIRERALKGESFEKLAQDFSEDPSGSANGGNLGYFTGLKMVYPFETAAYKTPKGQISDIVRTEFGYHIIKVLDRRPTSGKVTAAHIMLRTAKGISAEDSIALRKKAFEIYERAKKGEEWGKLVAQFSEDANTKNSNGQLREFGVGDLIPEFENAAFALKNPGEISEPVLSPYGWHIIKLISKGRKETFEEVETSIRNRVQRDSRSEVSKSLVLARLRKENNLKINDKVLKKAISAVDSSLLRGNWDFKEDKFLKEIIANFENKQVGKKQNISVRDFYFYLKTRQQQRPDLKDAKHYANLLWQRFIDDETVNFEKSILPDKFYDYKMLAQEYREGMILFAMMNDKVWAKAIKDTTGAKQFYEKNKEKYRWGERAFATIFDAANENILKQVEEYAGEKPPYLLKGYFENNIIKYGKDQMKYDEKEYLGLINEVGEALNKDANLLLEISGHMDKTERPKTLSADRTKVIFDYLYQIKRINANQAIRKDFGSSMPGTKKNPKPNSRVELQMYSYALSGIEKVINKSNALNLKVTELKPYEKGTNDLLNAVPWKEGKHRLQRNGRYFLVHISSIEAPRTKTFEEARGNIIQDYQVFLEKEWIDELQKKYPVKIQEEEFKKLVKK</sequence>
<organism evidence="4 5">
    <name type="scientific">Raineya orbicola</name>
    <dbReference type="NCBI Taxonomy" id="2016530"/>
    <lineage>
        <taxon>Bacteria</taxon>
        <taxon>Pseudomonadati</taxon>
        <taxon>Bacteroidota</taxon>
        <taxon>Cytophagia</taxon>
        <taxon>Cytophagales</taxon>
        <taxon>Raineyaceae</taxon>
        <taxon>Raineya</taxon>
    </lineage>
</organism>
<dbReference type="InterPro" id="IPR000297">
    <property type="entry name" value="PPIase_PpiC"/>
</dbReference>
<dbReference type="InterPro" id="IPR023058">
    <property type="entry name" value="PPIase_PpiC_CS"/>
</dbReference>
<comment type="caution">
    <text evidence="4">The sequence shown here is derived from an EMBL/GenBank/DDBJ whole genome shotgun (WGS) entry which is preliminary data.</text>
</comment>
<evidence type="ECO:0000256" key="2">
    <source>
        <dbReference type="SAM" id="SignalP"/>
    </source>
</evidence>
<dbReference type="Proteomes" id="UP000233387">
    <property type="component" value="Unassembled WGS sequence"/>
</dbReference>
<reference evidence="4 5" key="1">
    <citation type="submission" date="2017-06" db="EMBL/GenBank/DDBJ databases">
        <title>Raineya orbicola gen. nov., sp. nov. a slightly thermophilic bacterium of the phylum Bacteroidetes and the description of Raineyaceae fam. nov.</title>
        <authorList>
            <person name="Albuquerque L."/>
            <person name="Polonia A.R.M."/>
            <person name="Barroso C."/>
            <person name="Froufe H.J.C."/>
            <person name="Lage O."/>
            <person name="Lobo-Da-Cunha A."/>
            <person name="Egas C."/>
            <person name="Da Costa M.S."/>
        </authorList>
    </citation>
    <scope>NUCLEOTIDE SEQUENCE [LARGE SCALE GENOMIC DNA]</scope>
    <source>
        <strain evidence="4 5">SPSPC-11</strain>
    </source>
</reference>
<feature type="domain" description="PpiC" evidence="3">
    <location>
        <begin position="130"/>
        <end position="232"/>
    </location>
</feature>
<feature type="signal peptide" evidence="2">
    <location>
        <begin position="1"/>
        <end position="19"/>
    </location>
</feature>
<dbReference type="Gene3D" id="3.30.1330.60">
    <property type="entry name" value="OmpA-like domain"/>
    <property type="match status" value="1"/>
</dbReference>
<accession>A0A2N3II06</accession>
<dbReference type="RefSeq" id="WP_101358294.1">
    <property type="nucleotide sequence ID" value="NZ_NKXO01000013.1"/>
</dbReference>
<dbReference type="PROSITE" id="PS51257">
    <property type="entry name" value="PROKAR_LIPOPROTEIN"/>
    <property type="match status" value="1"/>
</dbReference>
<dbReference type="GO" id="GO:0003755">
    <property type="term" value="F:peptidyl-prolyl cis-trans isomerase activity"/>
    <property type="evidence" value="ECO:0007669"/>
    <property type="project" value="UniProtKB-KW"/>
</dbReference>
<name>A0A2N3II06_9BACT</name>
<dbReference type="SUPFAM" id="SSF103088">
    <property type="entry name" value="OmpA-like"/>
    <property type="match status" value="1"/>
</dbReference>
<dbReference type="InterPro" id="IPR050245">
    <property type="entry name" value="PrsA_foldase"/>
</dbReference>
<keyword evidence="1" id="KW-0697">Rotamase</keyword>
<dbReference type="InterPro" id="IPR046357">
    <property type="entry name" value="PPIase_dom_sf"/>
</dbReference>
<keyword evidence="5" id="KW-1185">Reference proteome</keyword>
<dbReference type="Pfam" id="PF00639">
    <property type="entry name" value="Rotamase"/>
    <property type="match status" value="1"/>
</dbReference>
<dbReference type="PANTHER" id="PTHR47245">
    <property type="entry name" value="PEPTIDYLPROLYL ISOMERASE"/>
    <property type="match status" value="1"/>
</dbReference>
<gene>
    <name evidence="4" type="ORF">Rain11_1027</name>
</gene>
<dbReference type="PROSITE" id="PS01096">
    <property type="entry name" value="PPIC_PPIASE_1"/>
    <property type="match status" value="1"/>
</dbReference>
<keyword evidence="2" id="KW-0732">Signal</keyword>
<dbReference type="PROSITE" id="PS50198">
    <property type="entry name" value="PPIC_PPIASE_2"/>
    <property type="match status" value="2"/>
</dbReference>
<proteinExistence type="predicted"/>
<dbReference type="PANTHER" id="PTHR47245:SF2">
    <property type="entry name" value="PEPTIDYL-PROLYL CIS-TRANS ISOMERASE HP_0175-RELATED"/>
    <property type="match status" value="1"/>
</dbReference>
<dbReference type="SUPFAM" id="SSF54534">
    <property type="entry name" value="FKBP-like"/>
    <property type="match status" value="2"/>
</dbReference>
<evidence type="ECO:0000256" key="1">
    <source>
        <dbReference type="PROSITE-ProRule" id="PRU00278"/>
    </source>
</evidence>
<evidence type="ECO:0000313" key="5">
    <source>
        <dbReference type="Proteomes" id="UP000233387"/>
    </source>
</evidence>
<evidence type="ECO:0000313" key="4">
    <source>
        <dbReference type="EMBL" id="PKQ69962.1"/>
    </source>
</evidence>